<evidence type="ECO:0000313" key="5">
    <source>
        <dbReference type="EMBL" id="ACB34609.1"/>
    </source>
</evidence>
<dbReference type="STRING" id="395495.Lcho_2344"/>
<dbReference type="HOGENOM" id="CLU_029718_0_0_4"/>
<evidence type="ECO:0000256" key="2">
    <source>
        <dbReference type="ARBA" id="ARBA00023295"/>
    </source>
</evidence>
<dbReference type="InterPro" id="IPR001547">
    <property type="entry name" value="Glyco_hydro_5"/>
</dbReference>
<protein>
    <submittedName>
        <fullName evidence="5">Glycoside hydrolase family 5</fullName>
    </submittedName>
</protein>
<keyword evidence="1 3" id="KW-0378">Hydrolase</keyword>
<gene>
    <name evidence="5" type="ordered locus">Lcho_2344</name>
</gene>
<dbReference type="PANTHER" id="PTHR34142">
    <property type="entry name" value="ENDO-BETA-1,4-GLUCANASE A"/>
    <property type="match status" value="1"/>
</dbReference>
<dbReference type="EMBL" id="CP001013">
    <property type="protein sequence ID" value="ACB34609.1"/>
    <property type="molecule type" value="Genomic_DNA"/>
</dbReference>
<accession>B1Y4P6</accession>
<organism evidence="5 6">
    <name type="scientific">Leptothrix cholodnii (strain ATCC 51168 / LMG 8142 / SP-6)</name>
    <name type="common">Leptothrix discophora (strain SP-6)</name>
    <dbReference type="NCBI Taxonomy" id="395495"/>
    <lineage>
        <taxon>Bacteria</taxon>
        <taxon>Pseudomonadati</taxon>
        <taxon>Pseudomonadota</taxon>
        <taxon>Betaproteobacteria</taxon>
        <taxon>Burkholderiales</taxon>
        <taxon>Sphaerotilaceae</taxon>
        <taxon>Leptothrix</taxon>
    </lineage>
</organism>
<dbReference type="CAZy" id="GH5">
    <property type="family name" value="Glycoside Hydrolase Family 5"/>
</dbReference>
<dbReference type="Pfam" id="PF00150">
    <property type="entry name" value="Cellulase"/>
    <property type="match status" value="1"/>
</dbReference>
<evidence type="ECO:0000256" key="1">
    <source>
        <dbReference type="ARBA" id="ARBA00022801"/>
    </source>
</evidence>
<name>B1Y4P6_LEPCP</name>
<sequence length="352" mass="40191">MRDGHSSQRTLYLCLVKSCMMIRKQLIYVALVAWLLSLSARAACINPVMGINLAGAEFAPSVLPGVEGIEYKFPTSIQIEKYMRTGFGAIRLPILWERIQPELYGDLHEQYVRSIERVARDAERVGVKVVIDLHNYGRYRGKIVGVDIDGAAFRDVWKRIAMRLREHGSIAAYGLMNEPNDARRVWHRMAQFGVDGIRDSDRRKDIYIGGDGWSNAVQWVQANPRPFVIDPEGRERYEVHLYLDDDASGRYLEGHPKSDPESRVRDRLAPYFAWLKKYGKVGVIGEFGVPSDDDKWFSGVQEFYAITKNACIDSYYWAGGAFSPKNILSLEPRNGEERLLMKKIKSYITTSK</sequence>
<dbReference type="Proteomes" id="UP000001693">
    <property type="component" value="Chromosome"/>
</dbReference>
<evidence type="ECO:0000256" key="3">
    <source>
        <dbReference type="RuleBase" id="RU361153"/>
    </source>
</evidence>
<comment type="similarity">
    <text evidence="3">Belongs to the glycosyl hydrolase 5 (cellulase A) family.</text>
</comment>
<evidence type="ECO:0000259" key="4">
    <source>
        <dbReference type="Pfam" id="PF00150"/>
    </source>
</evidence>
<dbReference type="GO" id="GO:0004553">
    <property type="term" value="F:hydrolase activity, hydrolyzing O-glycosyl compounds"/>
    <property type="evidence" value="ECO:0007669"/>
    <property type="project" value="InterPro"/>
</dbReference>
<dbReference type="KEGG" id="lch:Lcho_2344"/>
<evidence type="ECO:0000313" key="6">
    <source>
        <dbReference type="Proteomes" id="UP000001693"/>
    </source>
</evidence>
<keyword evidence="2 3" id="KW-0326">Glycosidase</keyword>
<feature type="domain" description="Glycoside hydrolase family 5" evidence="4">
    <location>
        <begin position="74"/>
        <end position="320"/>
    </location>
</feature>
<dbReference type="PANTHER" id="PTHR34142:SF1">
    <property type="entry name" value="GLYCOSIDE HYDROLASE FAMILY 5 DOMAIN-CONTAINING PROTEIN"/>
    <property type="match status" value="1"/>
</dbReference>
<dbReference type="eggNOG" id="COG2730">
    <property type="taxonomic scope" value="Bacteria"/>
</dbReference>
<dbReference type="AlphaFoldDB" id="B1Y4P6"/>
<dbReference type="InterPro" id="IPR017853">
    <property type="entry name" value="GH"/>
</dbReference>
<dbReference type="SUPFAM" id="SSF51445">
    <property type="entry name" value="(Trans)glycosidases"/>
    <property type="match status" value="1"/>
</dbReference>
<keyword evidence="6" id="KW-1185">Reference proteome</keyword>
<proteinExistence type="inferred from homology"/>
<dbReference type="GO" id="GO:0009251">
    <property type="term" value="P:glucan catabolic process"/>
    <property type="evidence" value="ECO:0007669"/>
    <property type="project" value="TreeGrafter"/>
</dbReference>
<reference evidence="5 6" key="1">
    <citation type="submission" date="2008-03" db="EMBL/GenBank/DDBJ databases">
        <title>Complete sequence of Leptothrix cholodnii SP-6.</title>
        <authorList>
            <consortium name="US DOE Joint Genome Institute"/>
            <person name="Copeland A."/>
            <person name="Lucas S."/>
            <person name="Lapidus A."/>
            <person name="Glavina del Rio T."/>
            <person name="Dalin E."/>
            <person name="Tice H."/>
            <person name="Bruce D."/>
            <person name="Goodwin L."/>
            <person name="Pitluck S."/>
            <person name="Chertkov O."/>
            <person name="Brettin T."/>
            <person name="Detter J.C."/>
            <person name="Han C."/>
            <person name="Kuske C.R."/>
            <person name="Schmutz J."/>
            <person name="Larimer F."/>
            <person name="Land M."/>
            <person name="Hauser L."/>
            <person name="Kyrpides N."/>
            <person name="Lykidis A."/>
            <person name="Emerson D."/>
            <person name="Richardson P."/>
        </authorList>
    </citation>
    <scope>NUCLEOTIDE SEQUENCE [LARGE SCALE GENOMIC DNA]</scope>
    <source>
        <strain evidence="6">ATCC 51168 / LMG 8142 / SP-6</strain>
    </source>
</reference>
<dbReference type="Gene3D" id="3.20.20.80">
    <property type="entry name" value="Glycosidases"/>
    <property type="match status" value="1"/>
</dbReference>